<comment type="caution">
    <text evidence="1">The sequence shown here is derived from an EMBL/GenBank/DDBJ whole genome shotgun (WGS) entry which is preliminary data.</text>
</comment>
<name>A0A9N9CFC8_9GLOM</name>
<feature type="non-terminal residue" evidence="1">
    <location>
        <position position="1"/>
    </location>
</feature>
<dbReference type="AlphaFoldDB" id="A0A9N9CFC8"/>
<dbReference type="OrthoDB" id="2445150at2759"/>
<reference evidence="1" key="1">
    <citation type="submission" date="2021-06" db="EMBL/GenBank/DDBJ databases">
        <authorList>
            <person name="Kallberg Y."/>
            <person name="Tangrot J."/>
            <person name="Rosling A."/>
        </authorList>
    </citation>
    <scope>NUCLEOTIDE SEQUENCE</scope>
    <source>
        <strain evidence="1">AZ414A</strain>
    </source>
</reference>
<gene>
    <name evidence="1" type="ORF">DEBURN_LOCUS9542</name>
</gene>
<dbReference type="Proteomes" id="UP000789706">
    <property type="component" value="Unassembled WGS sequence"/>
</dbReference>
<proteinExistence type="predicted"/>
<sequence length="130" mass="14966">VTPTRIISGNLIKTYFGTEYLAEVHASLNNADQFFEDNHVMIICTTPEQLSEWVKCQYFEIDLVFTNCATSVAYYRIFHSLFDLILQLTRLSPQFKHIYDNGWECIIADLNYAQAKGGGMILNEIDKTKD</sequence>
<protein>
    <submittedName>
        <fullName evidence="1">3160_t:CDS:1</fullName>
    </submittedName>
</protein>
<keyword evidence="2" id="KW-1185">Reference proteome</keyword>
<accession>A0A9N9CFC8</accession>
<evidence type="ECO:0000313" key="2">
    <source>
        <dbReference type="Proteomes" id="UP000789706"/>
    </source>
</evidence>
<organism evidence="1 2">
    <name type="scientific">Diversispora eburnea</name>
    <dbReference type="NCBI Taxonomy" id="1213867"/>
    <lineage>
        <taxon>Eukaryota</taxon>
        <taxon>Fungi</taxon>
        <taxon>Fungi incertae sedis</taxon>
        <taxon>Mucoromycota</taxon>
        <taxon>Glomeromycotina</taxon>
        <taxon>Glomeromycetes</taxon>
        <taxon>Diversisporales</taxon>
        <taxon>Diversisporaceae</taxon>
        <taxon>Diversispora</taxon>
    </lineage>
</organism>
<dbReference type="EMBL" id="CAJVPK010001895">
    <property type="protein sequence ID" value="CAG8601485.1"/>
    <property type="molecule type" value="Genomic_DNA"/>
</dbReference>
<evidence type="ECO:0000313" key="1">
    <source>
        <dbReference type="EMBL" id="CAG8601485.1"/>
    </source>
</evidence>